<dbReference type="PANTHER" id="PTHR46401">
    <property type="entry name" value="GLYCOSYLTRANSFERASE WBBK-RELATED"/>
    <property type="match status" value="1"/>
</dbReference>
<dbReference type="EMBL" id="DSYK01000149">
    <property type="protein sequence ID" value="HGS20798.1"/>
    <property type="molecule type" value="Genomic_DNA"/>
</dbReference>
<dbReference type="SUPFAM" id="SSF53756">
    <property type="entry name" value="UDP-Glycosyltransferase/glycogen phosphorylase"/>
    <property type="match status" value="1"/>
</dbReference>
<dbReference type="GO" id="GO:0009103">
    <property type="term" value="P:lipopolysaccharide biosynthetic process"/>
    <property type="evidence" value="ECO:0007669"/>
    <property type="project" value="TreeGrafter"/>
</dbReference>
<gene>
    <name evidence="2" type="ORF">ENT37_02885</name>
</gene>
<keyword evidence="1 2" id="KW-0808">Transferase</keyword>
<dbReference type="Pfam" id="PF13692">
    <property type="entry name" value="Glyco_trans_1_4"/>
    <property type="match status" value="1"/>
</dbReference>
<name>A0A7C4KGD7_9CHLR</name>
<accession>A0A7C4KGD7</accession>
<evidence type="ECO:0000256" key="1">
    <source>
        <dbReference type="ARBA" id="ARBA00022679"/>
    </source>
</evidence>
<dbReference type="GO" id="GO:0016757">
    <property type="term" value="F:glycosyltransferase activity"/>
    <property type="evidence" value="ECO:0007669"/>
    <property type="project" value="TreeGrafter"/>
</dbReference>
<sequence length="349" mass="39817">MALDVTIFVAFHQPDLFKDWDVCERVPLGGSETAALRLGRALKKRGARVQILTEAEQIPAHRCDVFISLRNWRWFGEGLRPGKINYLWCQDDADQPNVTPLEDQALAERVYAACTRVVMLSHYQERQWMERLHLPVDKIFRTTNGIPRRLFTACGEDLPSRPPRAYYASTPYRGLALLARTWPVIHNLVAGAELHVFSSMKVYRQQEQAEYLRLYEELRQMPGVVYHGSVGQKELREAAQQCRVLAYPNIFPETSCIAAMEAMAAGCVVAGTALGALPETAWLNPLIPPMGDAWLAVWASEVVRLLVDTDYYTTIAARNLAISESYDWDFLAERWMKQFYFDLVREAES</sequence>
<dbReference type="AlphaFoldDB" id="A0A7C4KGD7"/>
<evidence type="ECO:0000313" key="2">
    <source>
        <dbReference type="EMBL" id="HGS20798.1"/>
    </source>
</evidence>
<comment type="caution">
    <text evidence="2">The sequence shown here is derived from an EMBL/GenBank/DDBJ whole genome shotgun (WGS) entry which is preliminary data.</text>
</comment>
<proteinExistence type="predicted"/>
<protein>
    <submittedName>
        <fullName evidence="2">Glycosyltransferase</fullName>
    </submittedName>
</protein>
<dbReference type="Gene3D" id="3.40.50.2000">
    <property type="entry name" value="Glycogen Phosphorylase B"/>
    <property type="match status" value="2"/>
</dbReference>
<reference evidence="2" key="1">
    <citation type="journal article" date="2020" name="mSystems">
        <title>Genome- and Community-Level Interaction Insights into Carbon Utilization and Element Cycling Functions of Hydrothermarchaeota in Hydrothermal Sediment.</title>
        <authorList>
            <person name="Zhou Z."/>
            <person name="Liu Y."/>
            <person name="Xu W."/>
            <person name="Pan J."/>
            <person name="Luo Z.H."/>
            <person name="Li M."/>
        </authorList>
    </citation>
    <scope>NUCLEOTIDE SEQUENCE [LARGE SCALE GENOMIC DNA]</scope>
    <source>
        <strain evidence="2">SpSt-573</strain>
    </source>
</reference>
<organism evidence="2">
    <name type="scientific">Anaerolinea thermolimosa</name>
    <dbReference type="NCBI Taxonomy" id="229919"/>
    <lineage>
        <taxon>Bacteria</taxon>
        <taxon>Bacillati</taxon>
        <taxon>Chloroflexota</taxon>
        <taxon>Anaerolineae</taxon>
        <taxon>Anaerolineales</taxon>
        <taxon>Anaerolineaceae</taxon>
        <taxon>Anaerolinea</taxon>
    </lineage>
</organism>
<dbReference type="PANTHER" id="PTHR46401:SF2">
    <property type="entry name" value="GLYCOSYLTRANSFERASE WBBK-RELATED"/>
    <property type="match status" value="1"/>
</dbReference>
<dbReference type="CDD" id="cd03801">
    <property type="entry name" value="GT4_PimA-like"/>
    <property type="match status" value="1"/>
</dbReference>